<name>A0A2S7SPI0_9BACT</name>
<dbReference type="PANTHER" id="PTHR30408:SF13">
    <property type="entry name" value="TYPE I RESTRICTION ENZYME HINDI SPECIFICITY SUBUNIT"/>
    <property type="match status" value="1"/>
</dbReference>
<evidence type="ECO:0000313" key="6">
    <source>
        <dbReference type="Proteomes" id="UP000239872"/>
    </source>
</evidence>
<accession>A0A2S7SPI0</accession>
<keyword evidence="3" id="KW-0238">DNA-binding</keyword>
<proteinExistence type="inferred from homology"/>
<dbReference type="EMBL" id="PPSL01000012">
    <property type="protein sequence ID" value="PQJ08802.1"/>
    <property type="molecule type" value="Genomic_DNA"/>
</dbReference>
<dbReference type="RefSeq" id="WP_105041442.1">
    <property type="nucleotide sequence ID" value="NZ_PPSL01000012.1"/>
</dbReference>
<feature type="domain" description="Type I restriction modification DNA specificity" evidence="4">
    <location>
        <begin position="4"/>
        <end position="78"/>
    </location>
</feature>
<dbReference type="InterPro" id="IPR000055">
    <property type="entry name" value="Restrct_endonuc_typeI_TRD"/>
</dbReference>
<comment type="caution">
    <text evidence="5">The sequence shown here is derived from an EMBL/GenBank/DDBJ whole genome shotgun (WGS) entry which is preliminary data.</text>
</comment>
<dbReference type="GO" id="GO:0009307">
    <property type="term" value="P:DNA restriction-modification system"/>
    <property type="evidence" value="ECO:0007669"/>
    <property type="project" value="UniProtKB-KW"/>
</dbReference>
<dbReference type="Proteomes" id="UP000239872">
    <property type="component" value="Unassembled WGS sequence"/>
</dbReference>
<reference evidence="5 6" key="1">
    <citation type="submission" date="2018-01" db="EMBL/GenBank/DDBJ databases">
        <title>A novel member of the phylum Bacteroidetes isolated from glacier ice.</title>
        <authorList>
            <person name="Liu Q."/>
            <person name="Xin Y.-H."/>
        </authorList>
    </citation>
    <scope>NUCLEOTIDE SEQUENCE [LARGE SCALE GENOMIC DNA]</scope>
    <source>
        <strain evidence="5 6">RB1R16</strain>
    </source>
</reference>
<comment type="similarity">
    <text evidence="1">Belongs to the type-I restriction system S methylase family.</text>
</comment>
<dbReference type="PANTHER" id="PTHR30408">
    <property type="entry name" value="TYPE-1 RESTRICTION ENZYME ECOKI SPECIFICITY PROTEIN"/>
    <property type="match status" value="1"/>
</dbReference>
<dbReference type="InterPro" id="IPR044946">
    <property type="entry name" value="Restrct_endonuc_typeI_TRD_sf"/>
</dbReference>
<evidence type="ECO:0000256" key="2">
    <source>
        <dbReference type="ARBA" id="ARBA00022747"/>
    </source>
</evidence>
<evidence type="ECO:0000256" key="3">
    <source>
        <dbReference type="ARBA" id="ARBA00023125"/>
    </source>
</evidence>
<dbReference type="Gene3D" id="3.90.220.20">
    <property type="entry name" value="DNA methylase specificity domains"/>
    <property type="match status" value="1"/>
</dbReference>
<evidence type="ECO:0000313" key="5">
    <source>
        <dbReference type="EMBL" id="PQJ08802.1"/>
    </source>
</evidence>
<evidence type="ECO:0000256" key="1">
    <source>
        <dbReference type="ARBA" id="ARBA00010923"/>
    </source>
</evidence>
<dbReference type="InterPro" id="IPR052021">
    <property type="entry name" value="Type-I_RS_S_subunit"/>
</dbReference>
<dbReference type="SUPFAM" id="SSF116734">
    <property type="entry name" value="DNA methylase specificity domain"/>
    <property type="match status" value="1"/>
</dbReference>
<keyword evidence="6" id="KW-1185">Reference proteome</keyword>
<keyword evidence="2" id="KW-0680">Restriction system</keyword>
<sequence length="91" mass="10638">MKTNNNPSFIYFLINQPDFNNHVMMRCTGTSYPAISGNELSKIPISICTRKEQDKIAMLLSRLDQKIKTEKRLLNQFEAQKNYLLQNLFPK</sequence>
<evidence type="ECO:0000259" key="4">
    <source>
        <dbReference type="Pfam" id="PF01420"/>
    </source>
</evidence>
<dbReference type="GO" id="GO:0003677">
    <property type="term" value="F:DNA binding"/>
    <property type="evidence" value="ECO:0007669"/>
    <property type="project" value="UniProtKB-KW"/>
</dbReference>
<protein>
    <recommendedName>
        <fullName evidence="4">Type I restriction modification DNA specificity domain-containing protein</fullName>
    </recommendedName>
</protein>
<organism evidence="5 6">
    <name type="scientific">Flavipsychrobacter stenotrophus</name>
    <dbReference type="NCBI Taxonomy" id="2077091"/>
    <lineage>
        <taxon>Bacteria</taxon>
        <taxon>Pseudomonadati</taxon>
        <taxon>Bacteroidota</taxon>
        <taxon>Chitinophagia</taxon>
        <taxon>Chitinophagales</taxon>
        <taxon>Chitinophagaceae</taxon>
        <taxon>Flavipsychrobacter</taxon>
    </lineage>
</organism>
<dbReference type="Pfam" id="PF01420">
    <property type="entry name" value="Methylase_S"/>
    <property type="match status" value="1"/>
</dbReference>
<dbReference type="AlphaFoldDB" id="A0A2S7SPI0"/>
<gene>
    <name evidence="5" type="ORF">CJD36_022375</name>
</gene>